<dbReference type="Proteomes" id="UP000663828">
    <property type="component" value="Unassembled WGS sequence"/>
</dbReference>
<organism evidence="3 4">
    <name type="scientific">Adineta ricciae</name>
    <name type="common">Rotifer</name>
    <dbReference type="NCBI Taxonomy" id="249248"/>
    <lineage>
        <taxon>Eukaryota</taxon>
        <taxon>Metazoa</taxon>
        <taxon>Spiralia</taxon>
        <taxon>Gnathifera</taxon>
        <taxon>Rotifera</taxon>
        <taxon>Eurotatoria</taxon>
        <taxon>Bdelloidea</taxon>
        <taxon>Adinetida</taxon>
        <taxon>Adinetidae</taxon>
        <taxon>Adineta</taxon>
    </lineage>
</organism>
<evidence type="ECO:0000256" key="1">
    <source>
        <dbReference type="SAM" id="Coils"/>
    </source>
</evidence>
<feature type="coiled-coil region" evidence="1">
    <location>
        <begin position="256"/>
        <end position="318"/>
    </location>
</feature>
<reference evidence="3" key="1">
    <citation type="submission" date="2021-02" db="EMBL/GenBank/DDBJ databases">
        <authorList>
            <person name="Nowell W R."/>
        </authorList>
    </citation>
    <scope>NUCLEOTIDE SEQUENCE</scope>
</reference>
<dbReference type="AlphaFoldDB" id="A0A815FIZ6"/>
<keyword evidence="1" id="KW-0175">Coiled coil</keyword>
<name>A0A815FIZ6_ADIRI</name>
<feature type="coiled-coil region" evidence="1">
    <location>
        <begin position="578"/>
        <end position="633"/>
    </location>
</feature>
<comment type="caution">
    <text evidence="3">The sequence shown here is derived from an EMBL/GenBank/DDBJ whole genome shotgun (WGS) entry which is preliminary data.</text>
</comment>
<accession>A0A815FIZ6</accession>
<dbReference type="EMBL" id="CAJNOJ010000009">
    <property type="protein sequence ID" value="CAF0779156.1"/>
    <property type="molecule type" value="Genomic_DNA"/>
</dbReference>
<gene>
    <name evidence="2" type="ORF">EDS130_LOCUS3742</name>
    <name evidence="3" type="ORF">XAT740_LOCUS30076</name>
</gene>
<evidence type="ECO:0000313" key="3">
    <source>
        <dbReference type="EMBL" id="CAF1324154.1"/>
    </source>
</evidence>
<proteinExistence type="predicted"/>
<keyword evidence="4" id="KW-1185">Reference proteome</keyword>
<sequence length="821" mass="98717">MNSPEISFQIDKLFHSDFNDRIESLQTAVQAQLELVSKNSASLQQIVHSIPIIFRCLRNNLQSQQKLFAEYNELTHISQKVIAICTQYIHDRHDHENRLLFIKDKISQTIGRIGYGQYCLEQHWTMIHSLEQEIERLQLLLSNPQLLQDNRERVRTFQENQKIKLDRLIKENEHLKNLIHQRKDSIRSMQLQIEIDIQELRTLQSVLHKKKFEQKHVQKHLLQLDNQSSHLKNVMKQTHNMENEYYDRMKQTTYQHDLMQKQLDSLSDTYEQTNQKLSTIETNETNIKHEIENVEKKINTEQINLMIYREQITNLRQESLQLTDHYLHLRHLVKSKKHTNSVLDRKCQSLEHNQRKLADRVRNLANRLMQTVEHNQQYEHLIQINLSHMEDHQYRTTKMQMSLKKITHVNNNLEKILRENRLIRSSEQDKLHSMKQLSYQKHKQLIQHTKHLHILFIDQHRLTNNIIRNSLDIVRFNSICHEFIKTEKYFEQNIRTKKTELMNHEKHRASLSRDLHDNVNRIHFLTKKNQLIENELQSKIDQFKSLQHYDLQQKHHRLVLFNKKQLAMYSSQQKAMRVDELHKKYDQLEKLSDTEINRIRKKEQENEQLKSDIQRLKQQIANMISRNKRQIDESSLLHEKIRLYTQINDGINQQEQQYSCHVHRMTRRIIDLQQKNKRSSDTVGNLQRKSLDIVTSHYNQVQQKVNIHRMNQIISDRSISVRNQSVQMNAEKILNAYSTSVNQLVKIIYQVVQWREKLVWITQLYFTKMTKVQQQMKLLAGNNEMILRNRINSEIRQCKAMKAEFYMQTLSLSAQSDGTYL</sequence>
<dbReference type="OrthoDB" id="10024097at2759"/>
<protein>
    <submittedName>
        <fullName evidence="3">Uncharacterized protein</fullName>
    </submittedName>
</protein>
<dbReference type="Proteomes" id="UP000663852">
    <property type="component" value="Unassembled WGS sequence"/>
</dbReference>
<evidence type="ECO:0000313" key="4">
    <source>
        <dbReference type="Proteomes" id="UP000663828"/>
    </source>
</evidence>
<evidence type="ECO:0000313" key="2">
    <source>
        <dbReference type="EMBL" id="CAF0779156.1"/>
    </source>
</evidence>
<dbReference type="EMBL" id="CAJNOR010002655">
    <property type="protein sequence ID" value="CAF1324154.1"/>
    <property type="molecule type" value="Genomic_DNA"/>
</dbReference>